<feature type="transmembrane region" description="Helical" evidence="8">
    <location>
        <begin position="195"/>
        <end position="216"/>
    </location>
</feature>
<accession>A0A9W8GY37</accession>
<feature type="transmembrane region" description="Helical" evidence="8">
    <location>
        <begin position="82"/>
        <end position="99"/>
    </location>
</feature>
<evidence type="ECO:0000313" key="10">
    <source>
        <dbReference type="Proteomes" id="UP001140011"/>
    </source>
</evidence>
<evidence type="ECO:0000256" key="5">
    <source>
        <dbReference type="ARBA" id="ARBA00022989"/>
    </source>
</evidence>
<dbReference type="Pfam" id="PF01733">
    <property type="entry name" value="Nucleoside_tran"/>
    <property type="match status" value="1"/>
</dbReference>
<comment type="similarity">
    <text evidence="2">Belongs to the SLC29A/ENT transporter (TC 2.A.57) family.</text>
</comment>
<keyword evidence="6 8" id="KW-0472">Membrane</keyword>
<dbReference type="GO" id="GO:0005886">
    <property type="term" value="C:plasma membrane"/>
    <property type="evidence" value="ECO:0007669"/>
    <property type="project" value="TreeGrafter"/>
</dbReference>
<dbReference type="Proteomes" id="UP001140011">
    <property type="component" value="Unassembled WGS sequence"/>
</dbReference>
<comment type="caution">
    <text evidence="9">The sequence shown here is derived from an EMBL/GenBank/DDBJ whole genome shotgun (WGS) entry which is preliminary data.</text>
</comment>
<evidence type="ECO:0000256" key="2">
    <source>
        <dbReference type="ARBA" id="ARBA00007965"/>
    </source>
</evidence>
<protein>
    <submittedName>
        <fullName evidence="9">Uncharacterized protein</fullName>
    </submittedName>
</protein>
<evidence type="ECO:0000256" key="1">
    <source>
        <dbReference type="ARBA" id="ARBA00004141"/>
    </source>
</evidence>
<dbReference type="GO" id="GO:0000329">
    <property type="term" value="C:fungal-type vacuole membrane"/>
    <property type="evidence" value="ECO:0007669"/>
    <property type="project" value="TreeGrafter"/>
</dbReference>
<dbReference type="PANTHER" id="PTHR10332:SF88">
    <property type="entry name" value="EQUILIBRATIVE NUCLEOSIDE TRANSPORTER 1, ISOFORM A"/>
    <property type="match status" value="1"/>
</dbReference>
<feature type="transmembrane region" description="Helical" evidence="8">
    <location>
        <begin position="52"/>
        <end position="70"/>
    </location>
</feature>
<name>A0A9W8GY37_9FUNG</name>
<reference evidence="9" key="1">
    <citation type="submission" date="2022-07" db="EMBL/GenBank/DDBJ databases">
        <title>Phylogenomic reconstructions and comparative analyses of Kickxellomycotina fungi.</title>
        <authorList>
            <person name="Reynolds N.K."/>
            <person name="Stajich J.E."/>
            <person name="Barry K."/>
            <person name="Grigoriev I.V."/>
            <person name="Crous P."/>
            <person name="Smith M.E."/>
        </authorList>
    </citation>
    <scope>NUCLEOTIDE SEQUENCE</scope>
    <source>
        <strain evidence="9">BCRC 34297</strain>
    </source>
</reference>
<evidence type="ECO:0000256" key="8">
    <source>
        <dbReference type="SAM" id="Phobius"/>
    </source>
</evidence>
<feature type="transmembrane region" description="Helical" evidence="8">
    <location>
        <begin position="444"/>
        <end position="467"/>
    </location>
</feature>
<keyword evidence="3" id="KW-0813">Transport</keyword>
<dbReference type="AlphaFoldDB" id="A0A9W8GY37"/>
<keyword evidence="10" id="KW-1185">Reference proteome</keyword>
<comment type="subcellular location">
    <subcellularLocation>
        <location evidence="1">Membrane</location>
        <topology evidence="1">Multi-pass membrane protein</topology>
    </subcellularLocation>
</comment>
<sequence length="507" mass="54686">MTEAQRLRYLYWRFNVLGVATLVVWNMCIVSSDFFRYEFRNTPFRDNFESVFSILSNTVNLAALCYALYTQPKADHDRRIKNGLLATISVLSTIFLLSVCGGEGWAALTISLLALCVAAVAAAYIQCSIFGIAALLPPCCAEGYMSGQAIAGTLASGAQLITIFLDRGASTGELDHARSKLLPPMDDQWRLRLRTAVYFLVAALFLVMSVVAWTQLNTQLALHPAGGGVQSQDGYARLETDNSGDVDEPSQPSAADVLVTSMLEDSPRLARANQMAFSSTAADVEPRLSVRYQSSRTELQDLALEESHLPIPSADPVDTVPNWLASLGLTNAQQLYKTFAEISPYVYICAIVMGQTLAVFPPLTEAIISSPLSTPRIGNLTAWHFFLFNAGDYLGRLTTQWLSCSSPRVLHGANGARMLLIPAFLLFPTLATSPQAVLVINSDVLFLFLVLLLGWSNGWIATAALIAGPLQASNKELAGSLLGFALCVGLVIGAAASYPLLLMAGIS</sequence>
<feature type="transmembrane region" description="Helical" evidence="8">
    <location>
        <begin position="479"/>
        <end position="501"/>
    </location>
</feature>
<gene>
    <name evidence="9" type="ORF">GGI19_003486</name>
</gene>
<evidence type="ECO:0000256" key="6">
    <source>
        <dbReference type="ARBA" id="ARBA00023136"/>
    </source>
</evidence>
<dbReference type="PANTHER" id="PTHR10332">
    <property type="entry name" value="EQUILIBRATIVE NUCLEOSIDE TRANSPORTER"/>
    <property type="match status" value="1"/>
</dbReference>
<evidence type="ECO:0000256" key="3">
    <source>
        <dbReference type="ARBA" id="ARBA00022448"/>
    </source>
</evidence>
<dbReference type="PIRSF" id="PIRSF016379">
    <property type="entry name" value="ENT"/>
    <property type="match status" value="1"/>
</dbReference>
<feature type="region of interest" description="Disordered" evidence="7">
    <location>
        <begin position="232"/>
        <end position="252"/>
    </location>
</feature>
<dbReference type="GO" id="GO:0034257">
    <property type="term" value="F:nicotinamide riboside transmembrane transporter activity"/>
    <property type="evidence" value="ECO:0007669"/>
    <property type="project" value="TreeGrafter"/>
</dbReference>
<dbReference type="OrthoDB" id="10261753at2759"/>
<dbReference type="InterPro" id="IPR002259">
    <property type="entry name" value="Eqnu_transpt"/>
</dbReference>
<organism evidence="9 10">
    <name type="scientific">Coemansia pectinata</name>
    <dbReference type="NCBI Taxonomy" id="1052879"/>
    <lineage>
        <taxon>Eukaryota</taxon>
        <taxon>Fungi</taxon>
        <taxon>Fungi incertae sedis</taxon>
        <taxon>Zoopagomycota</taxon>
        <taxon>Kickxellomycotina</taxon>
        <taxon>Kickxellomycetes</taxon>
        <taxon>Kickxellales</taxon>
        <taxon>Kickxellaceae</taxon>
        <taxon>Coemansia</taxon>
    </lineage>
</organism>
<evidence type="ECO:0000256" key="7">
    <source>
        <dbReference type="SAM" id="MobiDB-lite"/>
    </source>
</evidence>
<feature type="transmembrane region" description="Helical" evidence="8">
    <location>
        <begin position="12"/>
        <end position="32"/>
    </location>
</feature>
<evidence type="ECO:0000313" key="9">
    <source>
        <dbReference type="EMBL" id="KAJ2752948.1"/>
    </source>
</evidence>
<evidence type="ECO:0000256" key="4">
    <source>
        <dbReference type="ARBA" id="ARBA00022692"/>
    </source>
</evidence>
<feature type="transmembrane region" description="Helical" evidence="8">
    <location>
        <begin position="105"/>
        <end position="125"/>
    </location>
</feature>
<proteinExistence type="inferred from homology"/>
<dbReference type="GO" id="GO:0015205">
    <property type="term" value="F:nucleobase transmembrane transporter activity"/>
    <property type="evidence" value="ECO:0007669"/>
    <property type="project" value="TreeGrafter"/>
</dbReference>
<keyword evidence="4 8" id="KW-0812">Transmembrane</keyword>
<keyword evidence="5 8" id="KW-1133">Transmembrane helix</keyword>
<feature type="transmembrane region" description="Helical" evidence="8">
    <location>
        <begin position="418"/>
        <end position="438"/>
    </location>
</feature>
<dbReference type="EMBL" id="JANBUH010000233">
    <property type="protein sequence ID" value="KAJ2752948.1"/>
    <property type="molecule type" value="Genomic_DNA"/>
</dbReference>